<protein>
    <recommendedName>
        <fullName evidence="3">Carboxymuconolactone decarboxylase</fullName>
    </recommendedName>
</protein>
<keyword evidence="2" id="KW-1185">Reference proteome</keyword>
<name>A0A857JJN3_9ALTE</name>
<gene>
    <name evidence="1" type="ORF">FX988_02384</name>
</gene>
<dbReference type="PANTHER" id="PTHR35446">
    <property type="entry name" value="SI:CH211-175M2.5"/>
    <property type="match status" value="1"/>
</dbReference>
<evidence type="ECO:0000313" key="1">
    <source>
        <dbReference type="EMBL" id="QHJ12133.1"/>
    </source>
</evidence>
<dbReference type="PANTHER" id="PTHR35446:SF3">
    <property type="entry name" value="CMD DOMAIN-CONTAINING PROTEIN"/>
    <property type="match status" value="1"/>
</dbReference>
<dbReference type="Proteomes" id="UP000464524">
    <property type="component" value="Chromosome"/>
</dbReference>
<proteinExistence type="predicted"/>
<dbReference type="RefSeq" id="WP_160180042.1">
    <property type="nucleotide sequence ID" value="NZ_CP047656.1"/>
</dbReference>
<organism evidence="1 2">
    <name type="scientific">Paraglaciecola mesophila</name>
    <dbReference type="NCBI Taxonomy" id="197222"/>
    <lineage>
        <taxon>Bacteria</taxon>
        <taxon>Pseudomonadati</taxon>
        <taxon>Pseudomonadota</taxon>
        <taxon>Gammaproteobacteria</taxon>
        <taxon>Alteromonadales</taxon>
        <taxon>Alteromonadaceae</taxon>
        <taxon>Paraglaciecola</taxon>
    </lineage>
</organism>
<accession>A0A857JJN3</accession>
<evidence type="ECO:0008006" key="3">
    <source>
        <dbReference type="Google" id="ProtNLM"/>
    </source>
</evidence>
<dbReference type="EMBL" id="CP047656">
    <property type="protein sequence ID" value="QHJ12133.1"/>
    <property type="molecule type" value="Genomic_DNA"/>
</dbReference>
<sequence>MTDFTLHTVETAPEKSKPILEQSQKTNGMLPNLHAVMAEAPGLLEGYQVLHKLFMDSSFDAEELTVVWQTINVEHNCTYCVPAHTAIAHSMKVSADLIEALRNKDAMPTEKLQVLHETTLAMVRERGIVSDDVIQKFYAAGYGQRQLLEIILCLSQKVMSNYTNHVAETPLDEPFKKFAWK</sequence>
<dbReference type="KEGG" id="pmes:FX988_02384"/>
<dbReference type="InterPro" id="IPR029032">
    <property type="entry name" value="AhpD-like"/>
</dbReference>
<dbReference type="SUPFAM" id="SSF69118">
    <property type="entry name" value="AhpD-like"/>
    <property type="match status" value="1"/>
</dbReference>
<dbReference type="Gene3D" id="1.20.1290.10">
    <property type="entry name" value="AhpD-like"/>
    <property type="match status" value="1"/>
</dbReference>
<dbReference type="OrthoDB" id="9808310at2"/>
<dbReference type="AlphaFoldDB" id="A0A857JJN3"/>
<evidence type="ECO:0000313" key="2">
    <source>
        <dbReference type="Proteomes" id="UP000464524"/>
    </source>
</evidence>
<reference evidence="1 2" key="1">
    <citation type="submission" date="2019-12" db="EMBL/GenBank/DDBJ databases">
        <title>Genome sequencing and assembly of endphytes of Porphyra tenera.</title>
        <authorList>
            <person name="Park J.M."/>
            <person name="Shin R."/>
            <person name="Jo S.H."/>
        </authorList>
    </citation>
    <scope>NUCLEOTIDE SEQUENCE [LARGE SCALE GENOMIC DNA]</scope>
    <source>
        <strain evidence="1 2">GPM4</strain>
    </source>
</reference>